<evidence type="ECO:0000313" key="13">
    <source>
        <dbReference type="Proteomes" id="UP000293360"/>
    </source>
</evidence>
<feature type="domain" description="CSC1/OSCA1-like N-terminal transmembrane" evidence="10">
    <location>
        <begin position="26"/>
        <end position="189"/>
    </location>
</feature>
<dbReference type="PANTHER" id="PTHR13018:SF5">
    <property type="entry name" value="RE44586P"/>
    <property type="match status" value="1"/>
</dbReference>
<feature type="transmembrane region" description="Helical" evidence="8">
    <location>
        <begin position="105"/>
        <end position="126"/>
    </location>
</feature>
<evidence type="ECO:0000256" key="7">
    <source>
        <dbReference type="SAM" id="MobiDB-lite"/>
    </source>
</evidence>
<dbReference type="InterPro" id="IPR027815">
    <property type="entry name" value="CSC1/OSCA1-like_cyt"/>
</dbReference>
<evidence type="ECO:0000256" key="3">
    <source>
        <dbReference type="ARBA" id="ARBA00022448"/>
    </source>
</evidence>
<sequence length="877" mass="99424">MAARDNDTEPDYCRGIYAAGPGSKDIYVQSVISLGLGFIALFAFCILRPRWKTLYAARKRRSDPQIALPVLPDSFLGWIPALYRVTEEQVLASAGLDAFVFLNFFKMSLRLFSAMLFFALAVLWPIHKMFDTVERGDGNKDISNVEWSFQTYPVQSAGTFTIQDDKDRSYLWAYLVFTWFFSLLTIYYMDTETTKVVKIRQDYLGTQSTVTDRTFRLVGIPQDLRSEEKIKQFVENLEIGNVKSVTLCRDWAKLDALMAERETILRKLEETWTAFLAQTPKTGVGPPAPANPNGDRPTNNDEESQESSRLIASNSLQDLIAERKRPEIRIRFGFLKIRSRSVDALDYYEEKLRRLDEKIQEARRKEYRPTATAFVTMDSIAACQMAVQAVVDPRPGRLLTKPAPSPSDVIWRNTYRPFYRRRFQSWSITISISFLSLIWLLIVAALAQLLSICNIRKIAPSFGKSLESHEITGALVRTGLPTLIVSLLNVLVPYLYDYLSNRQGMVSQGDVELSVISKNFFFVFFNIFLVYAVSGSAALSQFWRIIRDSLRDTRTIALGLAKGISELNNFYLNFIMLQGLGLFPFKLLQFGDLALYPIYRMGAKTPRDFAQLMKPTLFNYGFYLPTALLVFILCLVYSILPGAHLVLLLGLFYFGLGYLVYKYQLLYSMDQPQHATGKAWQMICERIVLGLLVFQIVMISILVLRLAFVQAVLVAPLLLSTFCYLFYHRRRFTPLTKFIALRSIKRHSDPGTESRPDEDPATRRSETRLARRLSTIDEDKEKGMRFVNPSLVAPLEQPWIYTDPPPPLIRDESAITISSDSIGNGNSDNGGSDSRPRDLISGMLSGSSSFSLGDTHIWRENGNGNGNDNGNGGATDM</sequence>
<evidence type="ECO:0000259" key="11">
    <source>
        <dbReference type="Pfam" id="PF14703"/>
    </source>
</evidence>
<gene>
    <name evidence="12" type="ORF">DL764_008524</name>
</gene>
<feature type="compositionally biased region" description="Low complexity" evidence="7">
    <location>
        <begin position="819"/>
        <end position="853"/>
    </location>
</feature>
<feature type="transmembrane region" description="Helical" evidence="8">
    <location>
        <begin position="474"/>
        <end position="496"/>
    </location>
</feature>
<evidence type="ECO:0000256" key="8">
    <source>
        <dbReference type="SAM" id="Phobius"/>
    </source>
</evidence>
<dbReference type="InterPro" id="IPR003864">
    <property type="entry name" value="CSC1/OSCA1-like_7TM"/>
</dbReference>
<dbReference type="STRING" id="155417.A0A4Q4SXA2"/>
<dbReference type="GO" id="GO:0005227">
    <property type="term" value="F:calcium-activated cation channel activity"/>
    <property type="evidence" value="ECO:0007669"/>
    <property type="project" value="InterPro"/>
</dbReference>
<feature type="transmembrane region" description="Helical" evidence="8">
    <location>
        <begin position="708"/>
        <end position="727"/>
    </location>
</feature>
<keyword evidence="4 8" id="KW-0812">Transmembrane</keyword>
<dbReference type="OrthoDB" id="1689567at2759"/>
<feature type="domain" description="CSC1/OSCA1-like cytosolic" evidence="11">
    <location>
        <begin position="212"/>
        <end position="413"/>
    </location>
</feature>
<dbReference type="Pfam" id="PF02714">
    <property type="entry name" value="RSN1_7TM"/>
    <property type="match status" value="1"/>
</dbReference>
<dbReference type="GO" id="GO:0005886">
    <property type="term" value="C:plasma membrane"/>
    <property type="evidence" value="ECO:0007669"/>
    <property type="project" value="TreeGrafter"/>
</dbReference>
<keyword evidence="13" id="KW-1185">Reference proteome</keyword>
<keyword evidence="5 8" id="KW-1133">Transmembrane helix</keyword>
<comment type="subcellular location">
    <subcellularLocation>
        <location evidence="1">Membrane</location>
        <topology evidence="1">Multi-pass membrane protein</topology>
    </subcellularLocation>
</comment>
<feature type="transmembrane region" description="Helical" evidence="8">
    <location>
        <begin position="645"/>
        <end position="663"/>
    </location>
</feature>
<organism evidence="12 13">
    <name type="scientific">Monosporascus ibericus</name>
    <dbReference type="NCBI Taxonomy" id="155417"/>
    <lineage>
        <taxon>Eukaryota</taxon>
        <taxon>Fungi</taxon>
        <taxon>Dikarya</taxon>
        <taxon>Ascomycota</taxon>
        <taxon>Pezizomycotina</taxon>
        <taxon>Sordariomycetes</taxon>
        <taxon>Xylariomycetidae</taxon>
        <taxon>Xylariales</taxon>
        <taxon>Xylariales incertae sedis</taxon>
        <taxon>Monosporascus</taxon>
    </lineage>
</organism>
<dbReference type="AlphaFoldDB" id="A0A4Q4SXA2"/>
<evidence type="ECO:0000313" key="12">
    <source>
        <dbReference type="EMBL" id="RYO89859.1"/>
    </source>
</evidence>
<feature type="transmembrane region" description="Helical" evidence="8">
    <location>
        <begin position="520"/>
        <end position="543"/>
    </location>
</feature>
<feature type="domain" description="CSC1/OSCA1-like 7TM region" evidence="9">
    <location>
        <begin position="425"/>
        <end position="701"/>
    </location>
</feature>
<keyword evidence="6 8" id="KW-0472">Membrane</keyword>
<dbReference type="Pfam" id="PF14703">
    <property type="entry name" value="PHM7_cyt"/>
    <property type="match status" value="1"/>
</dbReference>
<feature type="transmembrane region" description="Helical" evidence="8">
    <location>
        <begin position="26"/>
        <end position="46"/>
    </location>
</feature>
<proteinExistence type="inferred from homology"/>
<reference evidence="12 13" key="1">
    <citation type="submission" date="2018-06" db="EMBL/GenBank/DDBJ databases">
        <title>Complete Genomes of Monosporascus.</title>
        <authorList>
            <person name="Robinson A.J."/>
            <person name="Natvig D.O."/>
        </authorList>
    </citation>
    <scope>NUCLEOTIDE SEQUENCE [LARGE SCALE GENOMIC DNA]</scope>
    <source>
        <strain evidence="12 13">CBS 110550</strain>
    </source>
</reference>
<dbReference type="Pfam" id="PF13967">
    <property type="entry name" value="RSN1_TM"/>
    <property type="match status" value="1"/>
</dbReference>
<feature type="transmembrane region" description="Helical" evidence="8">
    <location>
        <begin position="580"/>
        <end position="599"/>
    </location>
</feature>
<accession>A0A4Q4SXA2</accession>
<evidence type="ECO:0000256" key="5">
    <source>
        <dbReference type="ARBA" id="ARBA00022989"/>
    </source>
</evidence>
<feature type="region of interest" description="Disordered" evidence="7">
    <location>
        <begin position="819"/>
        <end position="877"/>
    </location>
</feature>
<dbReference type="EMBL" id="QJNU01000678">
    <property type="protein sequence ID" value="RYO89859.1"/>
    <property type="molecule type" value="Genomic_DNA"/>
</dbReference>
<comment type="similarity">
    <text evidence="2">Belongs to the CSC1 (TC 1.A.17) family.</text>
</comment>
<dbReference type="InterPro" id="IPR045122">
    <property type="entry name" value="Csc1-like"/>
</dbReference>
<evidence type="ECO:0000259" key="10">
    <source>
        <dbReference type="Pfam" id="PF13967"/>
    </source>
</evidence>
<comment type="caution">
    <text evidence="12">The sequence shown here is derived from an EMBL/GenBank/DDBJ whole genome shotgun (WGS) entry which is preliminary data.</text>
</comment>
<feature type="transmembrane region" description="Helical" evidence="8">
    <location>
        <begin position="683"/>
        <end position="702"/>
    </location>
</feature>
<dbReference type="InterPro" id="IPR032880">
    <property type="entry name" value="CSC1/OSCA1-like_N"/>
</dbReference>
<feature type="transmembrane region" description="Helical" evidence="8">
    <location>
        <begin position="170"/>
        <end position="189"/>
    </location>
</feature>
<feature type="region of interest" description="Disordered" evidence="7">
    <location>
        <begin position="279"/>
        <end position="309"/>
    </location>
</feature>
<dbReference type="PANTHER" id="PTHR13018">
    <property type="entry name" value="PROBABLE MEMBRANE PROTEIN DUF221-RELATED"/>
    <property type="match status" value="1"/>
</dbReference>
<evidence type="ECO:0000256" key="4">
    <source>
        <dbReference type="ARBA" id="ARBA00022692"/>
    </source>
</evidence>
<evidence type="ECO:0000259" key="9">
    <source>
        <dbReference type="Pfam" id="PF02714"/>
    </source>
</evidence>
<name>A0A4Q4SXA2_9PEZI</name>
<feature type="region of interest" description="Disordered" evidence="7">
    <location>
        <begin position="747"/>
        <end position="767"/>
    </location>
</feature>
<feature type="transmembrane region" description="Helical" evidence="8">
    <location>
        <begin position="620"/>
        <end position="639"/>
    </location>
</feature>
<evidence type="ECO:0000256" key="1">
    <source>
        <dbReference type="ARBA" id="ARBA00004141"/>
    </source>
</evidence>
<feature type="compositionally biased region" description="Gly residues" evidence="7">
    <location>
        <begin position="863"/>
        <end position="877"/>
    </location>
</feature>
<evidence type="ECO:0008006" key="14">
    <source>
        <dbReference type="Google" id="ProtNLM"/>
    </source>
</evidence>
<keyword evidence="3" id="KW-0813">Transport</keyword>
<dbReference type="Proteomes" id="UP000293360">
    <property type="component" value="Unassembled WGS sequence"/>
</dbReference>
<evidence type="ECO:0000256" key="6">
    <source>
        <dbReference type="ARBA" id="ARBA00023136"/>
    </source>
</evidence>
<evidence type="ECO:0000256" key="2">
    <source>
        <dbReference type="ARBA" id="ARBA00007779"/>
    </source>
</evidence>
<feature type="transmembrane region" description="Helical" evidence="8">
    <location>
        <begin position="426"/>
        <end position="453"/>
    </location>
</feature>
<protein>
    <recommendedName>
        <fullName evidence="14">CSC1/OSCA1-like 7TM region domain-containing protein</fullName>
    </recommendedName>
</protein>